<proteinExistence type="predicted"/>
<sequence length="712" mass="76283">MSFTNRYGSSLTRDYALLQHHPSSSHPSTSHGSAQHHQEDHHSFTTSASQSLDGDDEHDHHQDHHHDHDHDHDGMSAVSMPTSNHNHHHQHHHAQPPNSLPNNNVARRSSNAFQNIVGIPSQYILGGSARPPLPPPPAPHHDPSSSNRQHAPPPPPPSNRPKTTTPAHAAHPDETTSLLVHPVATLRPGQGGAENPLSNYGSTVPLPARRASVSSSSSSILDGPGVSGWGGPGASFIAEPPIPDVDQIAFIAQESSEHIPWREAVVITKYTIPIWLTHLLELSLSVVSVFSLGHLGTLELAAASLSSMTANVSGFSVISGFISALDTILPSAYTQQPKSVGLWTQRMGVVLAGLLPLIIAIWCNAESILVRLGQDPEVAKLAGAYLRVLSIGLPGYAAFETFRRYLQAQGLMHAPTLVLLVVSPLNALANYLLVWGPESVRLGFIGAPLASAVSMWLLAILCFIQCVIGPRDAWDGWSTQAFHWPGIKPCLYLGATGMLSLAAEWWAWEIVGLVTAILGTTALAAQSVLLVSSSVTYQLPFGASVAAAVRIGNLLGAGRAKEAKISSNVALLLSLVMGGANSAMYLAFRKQWGYLFSSDPEVIRLVGEILPILALFQVADGVCGIAGGVLRGTGRQAQGAVINMTAYYVVGIPIGLALSFSKLHWGLSGLWWGLTIALLYGAFGTTWFITRTDWDWEVRKVRIRMGLEEDAD</sequence>
<evidence type="ECO:0000313" key="1">
    <source>
        <dbReference type="EMBL" id="PWN53420.1"/>
    </source>
</evidence>
<gene>
    <name evidence="1" type="ORF">IE53DRAFT_303908</name>
</gene>
<keyword evidence="2" id="KW-1185">Reference proteome</keyword>
<name>A0ACD0P5M6_9BASI</name>
<organism evidence="1 2">
    <name type="scientific">Violaceomyces palustris</name>
    <dbReference type="NCBI Taxonomy" id="1673888"/>
    <lineage>
        <taxon>Eukaryota</taxon>
        <taxon>Fungi</taxon>
        <taxon>Dikarya</taxon>
        <taxon>Basidiomycota</taxon>
        <taxon>Ustilaginomycotina</taxon>
        <taxon>Ustilaginomycetes</taxon>
        <taxon>Violaceomycetales</taxon>
        <taxon>Violaceomycetaceae</taxon>
        <taxon>Violaceomyces</taxon>
    </lineage>
</organism>
<accession>A0ACD0P5M6</accession>
<dbReference type="Proteomes" id="UP000245626">
    <property type="component" value="Unassembled WGS sequence"/>
</dbReference>
<protein>
    <submittedName>
        <fullName evidence="1">MATE efflux family protein</fullName>
    </submittedName>
</protein>
<reference evidence="1 2" key="1">
    <citation type="journal article" date="2018" name="Mol. Biol. Evol.">
        <title>Broad Genomic Sampling Reveals a Smut Pathogenic Ancestry of the Fungal Clade Ustilaginomycotina.</title>
        <authorList>
            <person name="Kijpornyongpan T."/>
            <person name="Mondo S.J."/>
            <person name="Barry K."/>
            <person name="Sandor L."/>
            <person name="Lee J."/>
            <person name="Lipzen A."/>
            <person name="Pangilinan J."/>
            <person name="LaButti K."/>
            <person name="Hainaut M."/>
            <person name="Henrissat B."/>
            <person name="Grigoriev I.V."/>
            <person name="Spatafora J.W."/>
            <person name="Aime M.C."/>
        </authorList>
    </citation>
    <scope>NUCLEOTIDE SEQUENCE [LARGE SCALE GENOMIC DNA]</scope>
    <source>
        <strain evidence="1 2">SA 807</strain>
    </source>
</reference>
<dbReference type="EMBL" id="KZ819726">
    <property type="protein sequence ID" value="PWN53420.1"/>
    <property type="molecule type" value="Genomic_DNA"/>
</dbReference>
<feature type="non-terminal residue" evidence="1">
    <location>
        <position position="712"/>
    </location>
</feature>
<evidence type="ECO:0000313" key="2">
    <source>
        <dbReference type="Proteomes" id="UP000245626"/>
    </source>
</evidence>